<dbReference type="Proteomes" id="UP001245184">
    <property type="component" value="Unassembled WGS sequence"/>
</dbReference>
<feature type="transmembrane region" description="Helical" evidence="1">
    <location>
        <begin position="34"/>
        <end position="51"/>
    </location>
</feature>
<organism evidence="2 3">
    <name type="scientific">Paraburkholderia graminis</name>
    <dbReference type="NCBI Taxonomy" id="60548"/>
    <lineage>
        <taxon>Bacteria</taxon>
        <taxon>Pseudomonadati</taxon>
        <taxon>Pseudomonadota</taxon>
        <taxon>Betaproteobacteria</taxon>
        <taxon>Burkholderiales</taxon>
        <taxon>Burkholderiaceae</taxon>
        <taxon>Paraburkholderia</taxon>
    </lineage>
</organism>
<dbReference type="EMBL" id="JAVIZN010000002">
    <property type="protein sequence ID" value="MDR6203275.1"/>
    <property type="molecule type" value="Genomic_DNA"/>
</dbReference>
<protein>
    <submittedName>
        <fullName evidence="2">Carbon starvation protein CstA</fullName>
    </submittedName>
</protein>
<dbReference type="AlphaFoldDB" id="A0ABD5CDG5"/>
<name>A0ABD5CDG5_9BURK</name>
<comment type="caution">
    <text evidence="2">The sequence shown here is derived from an EMBL/GenBank/DDBJ whole genome shotgun (WGS) entry which is preliminary data.</text>
</comment>
<keyword evidence="1" id="KW-0812">Transmembrane</keyword>
<proteinExistence type="predicted"/>
<evidence type="ECO:0000313" key="2">
    <source>
        <dbReference type="EMBL" id="MDR6203275.1"/>
    </source>
</evidence>
<keyword evidence="1" id="KW-0472">Membrane</keyword>
<evidence type="ECO:0000256" key="1">
    <source>
        <dbReference type="SAM" id="Phobius"/>
    </source>
</evidence>
<accession>A0ABD5CDG5</accession>
<evidence type="ECO:0000313" key="3">
    <source>
        <dbReference type="Proteomes" id="UP001245184"/>
    </source>
</evidence>
<sequence length="65" mass="6770">MKRSNALLVVLAVLACAVAALLVARLPGEQAIRLVGYAATAALAALIGFVIRRRNSRAQKGKRAG</sequence>
<keyword evidence="1" id="KW-1133">Transmembrane helix</keyword>
<gene>
    <name evidence="2" type="ORF">QF025_001995</name>
</gene>
<dbReference type="PROSITE" id="PS51257">
    <property type="entry name" value="PROKAR_LIPOPROTEIN"/>
    <property type="match status" value="1"/>
</dbReference>
<reference evidence="2 3" key="1">
    <citation type="submission" date="2023-08" db="EMBL/GenBank/DDBJ databases">
        <title>Genome sequencing of plant associated microbes to promote plant fitness in Sorghum bicolor and Oryza sativa.</title>
        <authorList>
            <person name="Coleman-Derr D."/>
        </authorList>
    </citation>
    <scope>NUCLEOTIDE SEQUENCE [LARGE SCALE GENOMIC DNA]</scope>
    <source>
        <strain evidence="2 3">SLBN-33</strain>
    </source>
</reference>
<dbReference type="RefSeq" id="WP_029967615.1">
    <property type="nucleotide sequence ID" value="NZ_ATXV01000003.1"/>
</dbReference>